<dbReference type="InterPro" id="IPR023213">
    <property type="entry name" value="CAT-like_dom_sf"/>
</dbReference>
<feature type="region of interest" description="Disordered" evidence="1">
    <location>
        <begin position="86"/>
        <end position="142"/>
    </location>
</feature>
<dbReference type="Proteomes" id="UP001275440">
    <property type="component" value="Unassembled WGS sequence"/>
</dbReference>
<feature type="compositionally biased region" description="Low complexity" evidence="1">
    <location>
        <begin position="86"/>
        <end position="100"/>
    </location>
</feature>
<evidence type="ECO:0000313" key="3">
    <source>
        <dbReference type="EMBL" id="MDV2474703.1"/>
    </source>
</evidence>
<evidence type="ECO:0000256" key="1">
    <source>
        <dbReference type="SAM" id="MobiDB-lite"/>
    </source>
</evidence>
<organism evidence="3 4">
    <name type="scientific">Rhodococcus zopfii</name>
    <dbReference type="NCBI Taxonomy" id="43772"/>
    <lineage>
        <taxon>Bacteria</taxon>
        <taxon>Bacillati</taxon>
        <taxon>Actinomycetota</taxon>
        <taxon>Actinomycetes</taxon>
        <taxon>Mycobacteriales</taxon>
        <taxon>Nocardiaceae</taxon>
        <taxon>Rhodococcus</taxon>
    </lineage>
</organism>
<keyword evidence="4" id="KW-1185">Reference proteome</keyword>
<feature type="domain" description="Condensation" evidence="2">
    <location>
        <begin position="2"/>
        <end position="71"/>
    </location>
</feature>
<dbReference type="InterPro" id="IPR001242">
    <property type="entry name" value="Condensation_dom"/>
</dbReference>
<dbReference type="Pfam" id="PF00668">
    <property type="entry name" value="Condensation"/>
    <property type="match status" value="1"/>
</dbReference>
<feature type="compositionally biased region" description="Basic residues" evidence="1">
    <location>
        <begin position="123"/>
        <end position="136"/>
    </location>
</feature>
<dbReference type="SUPFAM" id="SSF52777">
    <property type="entry name" value="CoA-dependent acyltransferases"/>
    <property type="match status" value="1"/>
</dbReference>
<proteinExistence type="predicted"/>
<name>A0ABU3WL20_9NOCA</name>
<evidence type="ECO:0000313" key="4">
    <source>
        <dbReference type="Proteomes" id="UP001275440"/>
    </source>
</evidence>
<feature type="compositionally biased region" description="Basic and acidic residues" evidence="1">
    <location>
        <begin position="101"/>
        <end position="122"/>
    </location>
</feature>
<accession>A0ABU3WL20</accession>
<dbReference type="Gene3D" id="3.30.559.10">
    <property type="entry name" value="Chloramphenicol acetyltransferase-like domain"/>
    <property type="match status" value="1"/>
</dbReference>
<dbReference type="EMBL" id="WBMO01000001">
    <property type="protein sequence ID" value="MDV2474703.1"/>
    <property type="molecule type" value="Genomic_DNA"/>
</dbReference>
<sequence length="142" mass="15488">MPLSLAQQRMWFLNRFDPASGSYNIPLAIRLSGALDVAALQGAVGDVIGRHEILRTVYPERDGTGHQVVLPVAEALPDLAPPAGRCGRAARSGSRAGIGRVRCDRGDSGPDRIVRDQRDRTRPRSGHAPHQRRRFLARPADP</sequence>
<protein>
    <recommendedName>
        <fullName evidence="2">Condensation domain-containing protein</fullName>
    </recommendedName>
</protein>
<evidence type="ECO:0000259" key="2">
    <source>
        <dbReference type="Pfam" id="PF00668"/>
    </source>
</evidence>
<gene>
    <name evidence="3" type="ORF">F8M49_03375</name>
</gene>
<reference evidence="3 4" key="1">
    <citation type="submission" date="2019-10" db="EMBL/GenBank/DDBJ databases">
        <title>Draft Genome Assembly of Rhodococcus zopfii DSM44189.</title>
        <authorList>
            <person name="Sutton J.M."/>
            <person name="Akob D.M."/>
            <person name="Bushman T.J."/>
        </authorList>
    </citation>
    <scope>NUCLEOTIDE SEQUENCE [LARGE SCALE GENOMIC DNA]</scope>
    <source>
        <strain evidence="3 4">DSM 44189</strain>
    </source>
</reference>
<comment type="caution">
    <text evidence="3">The sequence shown here is derived from an EMBL/GenBank/DDBJ whole genome shotgun (WGS) entry which is preliminary data.</text>
</comment>